<sequence length="266" mass="31254">MTLTQEGKSRACTDCRRKKTKCLHREILTEPSGSANIDFPSKPPEFDDQPELDGQRNPKRKALLTDETRNTRLRSVRPSNNPNDPNVSSDVNPSNLHENTRGSTCRFHEAIDVLKELKQDLENRAVRAESDKKRALKEKEWALKEKEWALKEKERAERAKEQVERDNKRLGELLEQAERDKQQAEKDKENQELKLRSHIKEMEEVVEIERVNRCEEVDNLKRIHREDSILIEDLRSWLRKFVSDPILRRFDPDYGAPGEMMGRLLH</sequence>
<feature type="coiled-coil region" evidence="1">
    <location>
        <begin position="111"/>
        <end position="201"/>
    </location>
</feature>
<gene>
    <name evidence="3" type="ORF">Z519_10292</name>
</gene>
<dbReference type="RefSeq" id="XP_016615477.1">
    <property type="nucleotide sequence ID" value="XM_016768009.1"/>
</dbReference>
<dbReference type="AlphaFoldDB" id="A0A0D2H656"/>
<feature type="region of interest" description="Disordered" evidence="2">
    <location>
        <begin position="26"/>
        <end position="103"/>
    </location>
</feature>
<dbReference type="HOGENOM" id="CLU_1045866_0_0_1"/>
<keyword evidence="4" id="KW-1185">Reference proteome</keyword>
<dbReference type="VEuPathDB" id="FungiDB:Z519_10292"/>
<name>A0A0D2H656_CLAB1</name>
<organism evidence="3 4">
    <name type="scientific">Cladophialophora bantiana (strain ATCC 10958 / CBS 173.52 / CDC B-1940 / NIH 8579)</name>
    <name type="common">Xylohypha bantiana</name>
    <dbReference type="NCBI Taxonomy" id="1442370"/>
    <lineage>
        <taxon>Eukaryota</taxon>
        <taxon>Fungi</taxon>
        <taxon>Dikarya</taxon>
        <taxon>Ascomycota</taxon>
        <taxon>Pezizomycotina</taxon>
        <taxon>Eurotiomycetes</taxon>
        <taxon>Chaetothyriomycetidae</taxon>
        <taxon>Chaetothyriales</taxon>
        <taxon>Herpotrichiellaceae</taxon>
        <taxon>Cladophialophora</taxon>
    </lineage>
</organism>
<dbReference type="Proteomes" id="UP000053789">
    <property type="component" value="Unassembled WGS sequence"/>
</dbReference>
<feature type="compositionally biased region" description="Low complexity" evidence="2">
    <location>
        <begin position="78"/>
        <end position="95"/>
    </location>
</feature>
<dbReference type="GeneID" id="27703220"/>
<evidence type="ECO:0000313" key="4">
    <source>
        <dbReference type="Proteomes" id="UP000053789"/>
    </source>
</evidence>
<evidence type="ECO:0000313" key="3">
    <source>
        <dbReference type="EMBL" id="KIW88808.1"/>
    </source>
</evidence>
<reference evidence="3" key="1">
    <citation type="submission" date="2015-01" db="EMBL/GenBank/DDBJ databases">
        <title>The Genome Sequence of Cladophialophora bantiana CBS 173.52.</title>
        <authorList>
            <consortium name="The Broad Institute Genomics Platform"/>
            <person name="Cuomo C."/>
            <person name="de Hoog S."/>
            <person name="Gorbushina A."/>
            <person name="Stielow B."/>
            <person name="Teixiera M."/>
            <person name="Abouelleil A."/>
            <person name="Chapman S.B."/>
            <person name="Priest M."/>
            <person name="Young S.K."/>
            <person name="Wortman J."/>
            <person name="Nusbaum C."/>
            <person name="Birren B."/>
        </authorList>
    </citation>
    <scope>NUCLEOTIDE SEQUENCE [LARGE SCALE GENOMIC DNA]</scope>
    <source>
        <strain evidence="3">CBS 173.52</strain>
    </source>
</reference>
<accession>A0A0D2H656</accession>
<keyword evidence="1" id="KW-0175">Coiled coil</keyword>
<protein>
    <submittedName>
        <fullName evidence="3">Uncharacterized protein</fullName>
    </submittedName>
</protein>
<proteinExistence type="predicted"/>
<dbReference type="EMBL" id="KN846997">
    <property type="protein sequence ID" value="KIW88808.1"/>
    <property type="molecule type" value="Genomic_DNA"/>
</dbReference>
<evidence type="ECO:0000256" key="1">
    <source>
        <dbReference type="SAM" id="Coils"/>
    </source>
</evidence>
<evidence type="ECO:0000256" key="2">
    <source>
        <dbReference type="SAM" id="MobiDB-lite"/>
    </source>
</evidence>